<dbReference type="Gene3D" id="3.40.50.10190">
    <property type="entry name" value="BRCT domain"/>
    <property type="match status" value="1"/>
</dbReference>
<name>A0AA88GPU9_NAELO</name>
<evidence type="ECO:0000313" key="4">
    <source>
        <dbReference type="Proteomes" id="UP000816034"/>
    </source>
</evidence>
<dbReference type="InterPro" id="IPR009091">
    <property type="entry name" value="RCC1/BLIP-II"/>
</dbReference>
<evidence type="ECO:0000259" key="1">
    <source>
        <dbReference type="PROSITE" id="PS50097"/>
    </source>
</evidence>
<dbReference type="Gene3D" id="2.130.10.30">
    <property type="entry name" value="Regulator of chromosome condensation 1/beta-lactamase-inhibitor protein II"/>
    <property type="match status" value="1"/>
</dbReference>
<dbReference type="InterPro" id="IPR051553">
    <property type="entry name" value="Ran_GTPase-activating"/>
</dbReference>
<dbReference type="SUPFAM" id="SSF54695">
    <property type="entry name" value="POZ domain"/>
    <property type="match status" value="1"/>
</dbReference>
<dbReference type="PROSITE" id="PS50172">
    <property type="entry name" value="BRCT"/>
    <property type="match status" value="1"/>
</dbReference>
<dbReference type="PANTHER" id="PTHR45982">
    <property type="entry name" value="REGULATOR OF CHROMOSOME CONDENSATION"/>
    <property type="match status" value="1"/>
</dbReference>
<dbReference type="Gene3D" id="3.30.710.10">
    <property type="entry name" value="Potassium Channel Kv1.1, Chain A"/>
    <property type="match status" value="1"/>
</dbReference>
<dbReference type="SUPFAM" id="SSF50985">
    <property type="entry name" value="RCC1/BLIP-II"/>
    <property type="match status" value="1"/>
</dbReference>
<dbReference type="AlphaFoldDB" id="A0AA88GPU9"/>
<dbReference type="RefSeq" id="XP_044547549.1">
    <property type="nucleotide sequence ID" value="XM_044695437.1"/>
</dbReference>
<dbReference type="GO" id="GO:0005085">
    <property type="term" value="F:guanyl-nucleotide exchange factor activity"/>
    <property type="evidence" value="ECO:0007669"/>
    <property type="project" value="TreeGrafter"/>
</dbReference>
<protein>
    <recommendedName>
        <fullName evidence="5">BTB domain-containing protein</fullName>
    </recommendedName>
</protein>
<dbReference type="Proteomes" id="UP000816034">
    <property type="component" value="Unassembled WGS sequence"/>
</dbReference>
<comment type="caution">
    <text evidence="3">The sequence shown here is derived from an EMBL/GenBank/DDBJ whole genome shotgun (WGS) entry which is preliminary data.</text>
</comment>
<dbReference type="InterPro" id="IPR000210">
    <property type="entry name" value="BTB/POZ_dom"/>
</dbReference>
<dbReference type="InterPro" id="IPR011333">
    <property type="entry name" value="SKP1/BTB/POZ_sf"/>
</dbReference>
<evidence type="ECO:0000259" key="2">
    <source>
        <dbReference type="PROSITE" id="PS50172"/>
    </source>
</evidence>
<dbReference type="Pfam" id="PF13540">
    <property type="entry name" value="RCC1_2"/>
    <property type="match status" value="1"/>
</dbReference>
<dbReference type="EMBL" id="PYSW02000025">
    <property type="protein sequence ID" value="KAG2381870.1"/>
    <property type="molecule type" value="Genomic_DNA"/>
</dbReference>
<feature type="domain" description="BTB" evidence="1">
    <location>
        <begin position="549"/>
        <end position="631"/>
    </location>
</feature>
<dbReference type="SUPFAM" id="SSF52113">
    <property type="entry name" value="BRCT domain"/>
    <property type="match status" value="1"/>
</dbReference>
<dbReference type="GO" id="GO:0005737">
    <property type="term" value="C:cytoplasm"/>
    <property type="evidence" value="ECO:0007669"/>
    <property type="project" value="TreeGrafter"/>
</dbReference>
<dbReference type="GeneID" id="68098117"/>
<gene>
    <name evidence="3" type="ORF">C9374_005662</name>
</gene>
<keyword evidence="4" id="KW-1185">Reference proteome</keyword>
<feature type="domain" description="BRCT" evidence="2">
    <location>
        <begin position="712"/>
        <end position="784"/>
    </location>
</feature>
<dbReference type="PANTHER" id="PTHR45982:SF1">
    <property type="entry name" value="REGULATOR OF CHROMOSOME CONDENSATION"/>
    <property type="match status" value="1"/>
</dbReference>
<dbReference type="PROSITE" id="PS00626">
    <property type="entry name" value="RCC1_2"/>
    <property type="match status" value="1"/>
</dbReference>
<evidence type="ECO:0000313" key="3">
    <source>
        <dbReference type="EMBL" id="KAG2381870.1"/>
    </source>
</evidence>
<accession>A0AA88GPU9</accession>
<dbReference type="Pfam" id="PF00651">
    <property type="entry name" value="BTB"/>
    <property type="match status" value="1"/>
</dbReference>
<dbReference type="InterPro" id="IPR036420">
    <property type="entry name" value="BRCT_dom_sf"/>
</dbReference>
<evidence type="ECO:0008006" key="5">
    <source>
        <dbReference type="Google" id="ProtNLM"/>
    </source>
</evidence>
<dbReference type="CDD" id="cd18186">
    <property type="entry name" value="BTB_POZ_ZBTB_KLHL-like"/>
    <property type="match status" value="1"/>
</dbReference>
<dbReference type="PROSITE" id="PS50097">
    <property type="entry name" value="BTB"/>
    <property type="match status" value="1"/>
</dbReference>
<sequence>MNATPTRSHSLHDDTYLYLYDITEEFSWGSTPNKKYLKENSVKVGPIPFIESEEKIEKIEITVHDLYVLTTTGRLFHSSVKNKLVSTHALNELKLPNQADDEAIADISCGTHHSVLLTTNGKAYAKGTNSHGQLGMNDMTARADFTLIPFFESLCSKVRSSKYNSLVDYPVKVVSGAVFTMFMMKSGKIYSCGSNYYEQQSLPACAYIMKPTRLTHFENQPLKVDAIYCGRSHSIFSVQGKLFKYGTESHSIDNIKLTSPFDSIENVFGGQTNTVLISKFNNLFLNNTQSSLEIPSQRGPTNVYDPIRGLLPTSYGELLFNKRGLIELTNPDNLLLQVDKDVQFFGKFNSYIGFVSLKYMAPTSSNKDFRFTASLLEKSKQFKYEKDVIKVGDSEVIAFLPFIKKKYPPLFDLLHKSNLHVSEHSAGIIQNLVDYCFTENTSFVSNYSYEMILELVYFLEMTAFNNDFFIAHLLFAIRNQLSNLYNEEHCGQNKENQNKYVQLLLDQKIFGKVLPVMTSMIIPTPSVTDTKHFGNLQAIQSLFDDEETSDIILVLDRKGTKKIHCHKTLLASQSLFFEAYFNGQFSVSKELNVFTDQEDPVLEDDDESNIKTRSLEKVFMMFYGIESDVENELVISTLDYAHKYSCERIVSECVSLFERSLNEDSFEMVKNWLEPIDSSERTDVQNILYSTTTKWNSKLPSKHFAFNNKEVRKKMKSFIEALGGFVDNKFNPDTTTHYICSELPSLDDLEFVAAAAGNCSILMESYISSCVESGQFLEEDSYLIEASSASNEKVFQLLTLNATQRKTGEKIFASLRFHLVFGNKSNERCWAKILKSGGGQIAKNDLAYYATHVVCDSEMLQESLSTLKNACLLKVQSPIVVKCKDMVDIILTRNWDSYSFNPDLLKETKRSKKSQN</sequence>
<organism evidence="3 4">
    <name type="scientific">Naegleria lovaniensis</name>
    <name type="common">Amoeba</name>
    <dbReference type="NCBI Taxonomy" id="51637"/>
    <lineage>
        <taxon>Eukaryota</taxon>
        <taxon>Discoba</taxon>
        <taxon>Heterolobosea</taxon>
        <taxon>Tetramitia</taxon>
        <taxon>Eutetramitia</taxon>
        <taxon>Vahlkampfiidae</taxon>
        <taxon>Naegleria</taxon>
    </lineage>
</organism>
<dbReference type="InterPro" id="IPR000408">
    <property type="entry name" value="Reg_chr_condens"/>
</dbReference>
<proteinExistence type="predicted"/>
<dbReference type="InterPro" id="IPR001357">
    <property type="entry name" value="BRCT_dom"/>
</dbReference>
<reference evidence="3 4" key="1">
    <citation type="journal article" date="2018" name="BMC Genomics">
        <title>The genome of Naegleria lovaniensis, the basis for a comparative approach to unravel pathogenicity factors of the human pathogenic amoeba N. fowleri.</title>
        <authorList>
            <person name="Liechti N."/>
            <person name="Schurch N."/>
            <person name="Bruggmann R."/>
            <person name="Wittwer M."/>
        </authorList>
    </citation>
    <scope>NUCLEOTIDE SEQUENCE [LARGE SCALE GENOMIC DNA]</scope>
    <source>
        <strain evidence="3 4">ATCC 30569</strain>
    </source>
</reference>
<dbReference type="SMART" id="SM00292">
    <property type="entry name" value="BRCT"/>
    <property type="match status" value="1"/>
</dbReference>
<dbReference type="SMART" id="SM00225">
    <property type="entry name" value="BTB"/>
    <property type="match status" value="1"/>
</dbReference>